<evidence type="ECO:0000256" key="1">
    <source>
        <dbReference type="ARBA" id="ARBA00004167"/>
    </source>
</evidence>
<feature type="region of interest" description="Disordered" evidence="5">
    <location>
        <begin position="206"/>
        <end position="253"/>
    </location>
</feature>
<feature type="region of interest" description="Disordered" evidence="5">
    <location>
        <begin position="648"/>
        <end position="671"/>
    </location>
</feature>
<dbReference type="GO" id="GO:0071944">
    <property type="term" value="C:cell periphery"/>
    <property type="evidence" value="ECO:0007669"/>
    <property type="project" value="UniProtKB-ARBA"/>
</dbReference>
<feature type="compositionally biased region" description="Polar residues" evidence="5">
    <location>
        <begin position="655"/>
        <end position="671"/>
    </location>
</feature>
<protein>
    <submittedName>
        <fullName evidence="7">Uncharacterized protein</fullName>
    </submittedName>
</protein>
<feature type="compositionally biased region" description="Polar residues" evidence="5">
    <location>
        <begin position="357"/>
        <end position="368"/>
    </location>
</feature>
<feature type="region of interest" description="Disordered" evidence="5">
    <location>
        <begin position="62"/>
        <end position="85"/>
    </location>
</feature>
<evidence type="ECO:0000313" key="8">
    <source>
        <dbReference type="Proteomes" id="UP000076154"/>
    </source>
</evidence>
<comment type="caution">
    <text evidence="7">The sequence shown here is derived from an EMBL/GenBank/DDBJ whole genome shotgun (WGS) entry which is preliminary data.</text>
</comment>
<gene>
    <name evidence="7" type="ORF">Hypma_001207</name>
</gene>
<feature type="compositionally biased region" description="Low complexity" evidence="5">
    <location>
        <begin position="206"/>
        <end position="252"/>
    </location>
</feature>
<dbReference type="GO" id="GO:0016020">
    <property type="term" value="C:membrane"/>
    <property type="evidence" value="ECO:0007669"/>
    <property type="project" value="UniProtKB-SubCell"/>
</dbReference>
<keyword evidence="2 6" id="KW-0812">Transmembrane</keyword>
<comment type="subcellular location">
    <subcellularLocation>
        <location evidence="1">Membrane</location>
        <topology evidence="1">Single-pass membrane protein</topology>
    </subcellularLocation>
</comment>
<dbReference type="InParanoid" id="A0A369J6E4"/>
<dbReference type="Proteomes" id="UP000076154">
    <property type="component" value="Unassembled WGS sequence"/>
</dbReference>
<feature type="compositionally biased region" description="Polar residues" evidence="5">
    <location>
        <begin position="563"/>
        <end position="577"/>
    </location>
</feature>
<evidence type="ECO:0000256" key="4">
    <source>
        <dbReference type="ARBA" id="ARBA00023136"/>
    </source>
</evidence>
<keyword evidence="3 6" id="KW-1133">Transmembrane helix</keyword>
<feature type="region of interest" description="Disordered" evidence="5">
    <location>
        <begin position="434"/>
        <end position="462"/>
    </location>
</feature>
<dbReference type="OrthoDB" id="3061923at2759"/>
<evidence type="ECO:0000313" key="7">
    <source>
        <dbReference type="EMBL" id="RDB17518.1"/>
    </source>
</evidence>
<evidence type="ECO:0000256" key="5">
    <source>
        <dbReference type="SAM" id="MobiDB-lite"/>
    </source>
</evidence>
<evidence type="ECO:0000256" key="2">
    <source>
        <dbReference type="ARBA" id="ARBA00022692"/>
    </source>
</evidence>
<evidence type="ECO:0000256" key="6">
    <source>
        <dbReference type="SAM" id="Phobius"/>
    </source>
</evidence>
<evidence type="ECO:0000256" key="3">
    <source>
        <dbReference type="ARBA" id="ARBA00022989"/>
    </source>
</evidence>
<keyword evidence="8" id="KW-1185">Reference proteome</keyword>
<accession>A0A369J6E4</accession>
<organism evidence="7 8">
    <name type="scientific">Hypsizygus marmoreus</name>
    <name type="common">White beech mushroom</name>
    <name type="synonym">Agaricus marmoreus</name>
    <dbReference type="NCBI Taxonomy" id="39966"/>
    <lineage>
        <taxon>Eukaryota</taxon>
        <taxon>Fungi</taxon>
        <taxon>Dikarya</taxon>
        <taxon>Basidiomycota</taxon>
        <taxon>Agaricomycotina</taxon>
        <taxon>Agaricomycetes</taxon>
        <taxon>Agaricomycetidae</taxon>
        <taxon>Agaricales</taxon>
        <taxon>Tricholomatineae</taxon>
        <taxon>Lyophyllaceae</taxon>
        <taxon>Hypsizygus</taxon>
    </lineage>
</organism>
<feature type="transmembrane region" description="Helical" evidence="6">
    <location>
        <begin position="260"/>
        <end position="283"/>
    </location>
</feature>
<dbReference type="PANTHER" id="PTHR15549">
    <property type="entry name" value="PAIRED IMMUNOGLOBULIN-LIKE TYPE 2 RECEPTOR"/>
    <property type="match status" value="1"/>
</dbReference>
<dbReference type="AlphaFoldDB" id="A0A369J6E4"/>
<dbReference type="EMBL" id="LUEZ02000110">
    <property type="protein sequence ID" value="RDB17518.1"/>
    <property type="molecule type" value="Genomic_DNA"/>
</dbReference>
<reference evidence="7" key="1">
    <citation type="submission" date="2018-04" db="EMBL/GenBank/DDBJ databases">
        <title>Whole genome sequencing of Hypsizygus marmoreus.</title>
        <authorList>
            <person name="Choi I.-G."/>
            <person name="Min B."/>
            <person name="Kim J.-G."/>
            <person name="Kim S."/>
            <person name="Oh Y.-L."/>
            <person name="Kong W.-S."/>
            <person name="Park H."/>
            <person name="Jeong J."/>
            <person name="Song E.-S."/>
        </authorList>
    </citation>
    <scope>NUCLEOTIDE SEQUENCE [LARGE SCALE GENOMIC DNA]</scope>
    <source>
        <strain evidence="7">51987-8</strain>
    </source>
</reference>
<feature type="region of interest" description="Disordered" evidence="5">
    <location>
        <begin position="554"/>
        <end position="595"/>
    </location>
</feature>
<name>A0A369J6E4_HYPMA</name>
<feature type="compositionally biased region" description="Basic and acidic residues" evidence="5">
    <location>
        <begin position="343"/>
        <end position="354"/>
    </location>
</feature>
<sequence>MGASSKYTGWSPEMDEKNAPTFVFGLGPGGDLAVVSEAEAPPQPSVPVIPQHAAPQFVQSIPVSSEIPSPSPLTSQPLPTTTPSLSRATRVATSIVDVTSSAPVVSSSLIASTRSGKGSSVLATTSISTSLFTSASTTVYVSTTTASASISTSTSASLTPSSTLVSTSSSYLSSSSLLSSSSYLPSSSSSLSSAVSSSSSPSSLASISSTTSSSPSPSSTDTTSSEIVPASATPTSVSSQTPSPTSAAISSSDARHHPPFYVGIILGTILVIACLAAFIAWVVRLRMHARRHRSASAPDVPWANASHESVLEEGRDATFIGHPVSGRGSLDISSQDIVPGWEPRGDRDVGEPKRSKSYLNPSIRSESASDPFGDRPKYPVLAESVAYPLPLYHGSYPTVESSQLPASNSDGSLDGYRSASTLGPLQIANMAPGDASVASSRAPTALGMNDPAGDYGTPRENQVGFRPRFLGLEGGGLRVPWSPPPAPRRTSFAARRRGGSGTWEHLPPLPMPGETLGAEPVAENGKGDGWTSSLKSSLASAFNAVAATLPSAPMMHEKDDSNDNLTPTPSRLATNHTSTRERGRPNISNRDFFEQPISRNESIVSRPWSLEDRGDGTGMVRFHGQGLDDYGGNYGHSPQLLGSSVTLSSGVHSTPGTSITRMSTRESQTPLIASGKTKSAYLRPNTYTRPGMPQDGQNMRLETGSGVAVSRNSSVYSMASATSSVGRTAEPLPPRIPVLQRQSTMKISTLRPDEKKDGMAHERPVSVSRLSSSGCSFTSYYYGSEGAEASGGDMTEGEEAVHKAITDRRKRLRRVA</sequence>
<feature type="region of interest" description="Disordered" evidence="5">
    <location>
        <begin position="323"/>
        <end position="375"/>
    </location>
</feature>
<dbReference type="InterPro" id="IPR051694">
    <property type="entry name" value="Immunoregulatory_rcpt-like"/>
</dbReference>
<feature type="region of interest" description="Disordered" evidence="5">
    <location>
        <begin position="476"/>
        <end position="533"/>
    </location>
</feature>
<proteinExistence type="predicted"/>
<keyword evidence="4 6" id="KW-0472">Membrane</keyword>
<dbReference type="STRING" id="39966.A0A369J6E4"/>